<dbReference type="InterPro" id="IPR001849">
    <property type="entry name" value="PH_domain"/>
</dbReference>
<dbReference type="Pfam" id="PF15405">
    <property type="entry name" value="PH_5"/>
    <property type="match status" value="1"/>
</dbReference>
<dbReference type="Pfam" id="PF00780">
    <property type="entry name" value="CNH"/>
    <property type="match status" value="1"/>
</dbReference>
<dbReference type="PANTHER" id="PTHR46572">
    <property type="entry name" value="RHO1 GDP-GTP EXCHANGE PROTEIN 1-RELATED"/>
    <property type="match status" value="1"/>
</dbReference>
<feature type="domain" description="DH" evidence="4">
    <location>
        <begin position="271"/>
        <end position="464"/>
    </location>
</feature>
<evidence type="ECO:0000256" key="3">
    <source>
        <dbReference type="SAM" id="MobiDB-lite"/>
    </source>
</evidence>
<dbReference type="CDD" id="cd00160">
    <property type="entry name" value="RhoGEF"/>
    <property type="match status" value="1"/>
</dbReference>
<feature type="domain" description="CNH" evidence="5">
    <location>
        <begin position="681"/>
        <end position="988"/>
    </location>
</feature>
<evidence type="ECO:0008006" key="8">
    <source>
        <dbReference type="Google" id="ProtNLM"/>
    </source>
</evidence>
<dbReference type="SMART" id="SM00325">
    <property type="entry name" value="RhoGEF"/>
    <property type="match status" value="1"/>
</dbReference>
<dbReference type="InterPro" id="IPR041675">
    <property type="entry name" value="PH_5"/>
</dbReference>
<proteinExistence type="predicted"/>
<dbReference type="Gene3D" id="2.30.29.30">
    <property type="entry name" value="Pleckstrin-homology domain (PH domain)/Phosphotyrosine-binding domain (PTB)"/>
    <property type="match status" value="1"/>
</dbReference>
<dbReference type="InterPro" id="IPR052233">
    <property type="entry name" value="Rho-type_GEFs"/>
</dbReference>
<dbReference type="Pfam" id="PF00621">
    <property type="entry name" value="RhoGEF"/>
    <property type="match status" value="1"/>
</dbReference>
<dbReference type="SUPFAM" id="SSF50729">
    <property type="entry name" value="PH domain-like"/>
    <property type="match status" value="1"/>
</dbReference>
<dbReference type="SUPFAM" id="SSF48065">
    <property type="entry name" value="DBL homology domain (DH-domain)"/>
    <property type="match status" value="1"/>
</dbReference>
<evidence type="ECO:0000313" key="6">
    <source>
        <dbReference type="EMBL" id="ORX47181.1"/>
    </source>
</evidence>
<evidence type="ECO:0000313" key="7">
    <source>
        <dbReference type="Proteomes" id="UP000242146"/>
    </source>
</evidence>
<dbReference type="PANTHER" id="PTHR46572:SF1">
    <property type="entry name" value="RHO1 GUANINE NUCLEOTIDE EXCHANGE FACTOR TUS1"/>
    <property type="match status" value="1"/>
</dbReference>
<keyword evidence="1" id="KW-0597">Phosphoprotein</keyword>
<dbReference type="GO" id="GO:0005085">
    <property type="term" value="F:guanyl-nucleotide exchange factor activity"/>
    <property type="evidence" value="ECO:0007669"/>
    <property type="project" value="UniProtKB-KW"/>
</dbReference>
<keyword evidence="7" id="KW-1185">Reference proteome</keyword>
<dbReference type="SMART" id="SM00233">
    <property type="entry name" value="PH"/>
    <property type="match status" value="1"/>
</dbReference>
<evidence type="ECO:0000256" key="1">
    <source>
        <dbReference type="ARBA" id="ARBA00022553"/>
    </source>
</evidence>
<gene>
    <name evidence="6" type="ORF">DM01DRAFT_1410306</name>
</gene>
<dbReference type="InterPro" id="IPR001180">
    <property type="entry name" value="CNH_dom"/>
</dbReference>
<feature type="compositionally biased region" description="Polar residues" evidence="3">
    <location>
        <begin position="599"/>
        <end position="608"/>
    </location>
</feature>
<comment type="caution">
    <text evidence="6">The sequence shown here is derived from an EMBL/GenBank/DDBJ whole genome shotgun (WGS) entry which is preliminary data.</text>
</comment>
<dbReference type="PROSITE" id="PS50010">
    <property type="entry name" value="DH_2"/>
    <property type="match status" value="1"/>
</dbReference>
<dbReference type="InterPro" id="IPR000219">
    <property type="entry name" value="DH_dom"/>
</dbReference>
<reference evidence="6 7" key="1">
    <citation type="submission" date="2016-07" db="EMBL/GenBank/DDBJ databases">
        <title>Pervasive Adenine N6-methylation of Active Genes in Fungi.</title>
        <authorList>
            <consortium name="DOE Joint Genome Institute"/>
            <person name="Mondo S.J."/>
            <person name="Dannebaum R.O."/>
            <person name="Kuo R.C."/>
            <person name="Labutti K."/>
            <person name="Haridas S."/>
            <person name="Kuo A."/>
            <person name="Salamov A."/>
            <person name="Ahrendt S.R."/>
            <person name="Lipzen A."/>
            <person name="Sullivan W."/>
            <person name="Andreopoulos W.B."/>
            <person name="Clum A."/>
            <person name="Lindquist E."/>
            <person name="Daum C."/>
            <person name="Ramamoorthy G.K."/>
            <person name="Gryganskyi A."/>
            <person name="Culley D."/>
            <person name="Magnuson J.K."/>
            <person name="James T.Y."/>
            <person name="O'Malley M.A."/>
            <person name="Stajich J.E."/>
            <person name="Spatafora J.W."/>
            <person name="Visel A."/>
            <person name="Grigoriev I.V."/>
        </authorList>
    </citation>
    <scope>NUCLEOTIDE SEQUENCE [LARGE SCALE GENOMIC DNA]</scope>
    <source>
        <strain evidence="6 7">NRRL 3301</strain>
    </source>
</reference>
<keyword evidence="2" id="KW-0344">Guanine-nucleotide releasing factor</keyword>
<dbReference type="InterPro" id="IPR011993">
    <property type="entry name" value="PH-like_dom_sf"/>
</dbReference>
<evidence type="ECO:0000259" key="4">
    <source>
        <dbReference type="PROSITE" id="PS50010"/>
    </source>
</evidence>
<name>A0A1X2G7Q2_9FUNG</name>
<dbReference type="InterPro" id="IPR035899">
    <property type="entry name" value="DBL_dom_sf"/>
</dbReference>
<sequence length="1010" mass="115282">MSKVMGLSAVERLPKGNGPLNGFDARAMTITVTPPLSDVSDQSAEATLVSASNEMLIRPSRSLRYSPFTLQNQLLPEPNFALMSNLASHFMYWVKTLNATRKLYCTEEYPYSFDGEEAITILQSLLSDAFRSKFYRHMARSLLNTQPPLFKPTHYATRSIRKQQFYQSNKEIYTLTSDAVERDCLPHGVYYPLTPCYAPRCQPGDPKCYAPCCPNRMVQHMRVKPHTSQSLYTDASLSLTSSYSLESAFSRTWTMTVPREILQSTPEPERLRQEAIYELIYTEEDYVGDLRLLDELFGKPLQTAQCLPQDRRAWFCEQVFSNYKQILDCHRVMYQELREYQALCQSVTNGVLDRIGNIILRQLTILAPLYRFYGPQFTLADFYVKKELRDNILFQNFIREQEKQPEAHKLHLRDYLVRPVTRLLRYPLLFTAILKHTPTHHLDNDDLQKAATAINSIVQDMNEATTQSIERVRPLQIHDQLQAKPQSPQLPQATIDDLQLLEPDRQLVFEGDLIRRNPLMESIPIHLFLFDHLLIMTKPKRSPGVTNHMPITNPSIDYNNYVISKLPIPMDLLSLQPLTQSAPITEDEPIVQHRHNLPTPGTNSTDASPTRHHHPRHRPTLYPIVFTHLGRQGNQYTLFASSPQDQAKWHEAIADAKAKWDLQRSQQRVFQMRLLTDHTFGPTITAGAANESIPFTAKDGKAMVVFNTSSGIWVGSVDGTVVIQQVLSLLNVVQIGIMHDCHILMVLANDTLTAYALDQLDPRYKVIPPAFQRISSQGVQFFSCGVTSGQSVLITMKRKGADSHFKTWTPVCGDLRDPRYQKNLHARTGFLSKPTWFKMRTGFYIGAMATSIQLLAARVAIVCDRGFEIINLDALQTRVSLPDLENQTRLDFSPDANAQPLAMFKCQDGFLLCYTTFAIRVDSYGKYDPTAYKRIDWIGTPERVALFYPFVLAFDHQLIEIRNVETGELTQVMTGSRLKSLCTTPRIHGSMAHTHDRNYQLVFELVPVQT</sequence>
<evidence type="ECO:0000259" key="5">
    <source>
        <dbReference type="PROSITE" id="PS50219"/>
    </source>
</evidence>
<accession>A0A1X2G7Q2</accession>
<dbReference type="AlphaFoldDB" id="A0A1X2G7Q2"/>
<dbReference type="SMART" id="SM00036">
    <property type="entry name" value="CNH"/>
    <property type="match status" value="1"/>
</dbReference>
<dbReference type="STRING" id="101127.A0A1X2G7Q2"/>
<protein>
    <recommendedName>
        <fullName evidence="8">CNH-domain-containing protein</fullName>
    </recommendedName>
</protein>
<dbReference type="Proteomes" id="UP000242146">
    <property type="component" value="Unassembled WGS sequence"/>
</dbReference>
<dbReference type="PROSITE" id="PS50219">
    <property type="entry name" value="CNH"/>
    <property type="match status" value="1"/>
</dbReference>
<dbReference type="EMBL" id="MCGT01000034">
    <property type="protein sequence ID" value="ORX47181.1"/>
    <property type="molecule type" value="Genomic_DNA"/>
</dbReference>
<feature type="region of interest" description="Disordered" evidence="3">
    <location>
        <begin position="596"/>
        <end position="617"/>
    </location>
</feature>
<dbReference type="OrthoDB" id="2272012at2759"/>
<evidence type="ECO:0000256" key="2">
    <source>
        <dbReference type="ARBA" id="ARBA00022658"/>
    </source>
</evidence>
<organism evidence="6 7">
    <name type="scientific">Hesseltinella vesiculosa</name>
    <dbReference type="NCBI Taxonomy" id="101127"/>
    <lineage>
        <taxon>Eukaryota</taxon>
        <taxon>Fungi</taxon>
        <taxon>Fungi incertae sedis</taxon>
        <taxon>Mucoromycota</taxon>
        <taxon>Mucoromycotina</taxon>
        <taxon>Mucoromycetes</taxon>
        <taxon>Mucorales</taxon>
        <taxon>Cunninghamellaceae</taxon>
        <taxon>Hesseltinella</taxon>
    </lineage>
</organism>
<dbReference type="Gene3D" id="1.20.900.10">
    <property type="entry name" value="Dbl homology (DH) domain"/>
    <property type="match status" value="1"/>
</dbReference>